<evidence type="ECO:0000256" key="1">
    <source>
        <dbReference type="SAM" id="MobiDB-lite"/>
    </source>
</evidence>
<feature type="compositionally biased region" description="Basic and acidic residues" evidence="1">
    <location>
        <begin position="101"/>
        <end position="111"/>
    </location>
</feature>
<proteinExistence type="predicted"/>
<organism evidence="2">
    <name type="scientific">Pyramimonas obovata</name>
    <dbReference type="NCBI Taxonomy" id="1411642"/>
    <lineage>
        <taxon>Eukaryota</taxon>
        <taxon>Viridiplantae</taxon>
        <taxon>Chlorophyta</taxon>
        <taxon>Pyramimonadophyceae</taxon>
        <taxon>Pyramimonadales</taxon>
        <taxon>Pyramimonadaceae</taxon>
        <taxon>Pyramimonas</taxon>
        <taxon>Pyramimonas incertae sedis</taxon>
    </lineage>
</organism>
<sequence length="322" mass="34871">MGMPDVPRLVFQSTSPPPPLPPAESHQSTSDAPHPRVWSPAGLTTPQSRDAADPRPATAPGLGDGVCAASASTSASPGVGGPDKRQKLDGEEAGMGGRAAAEAEVKAERIRASSRRRQQEHRQRLRTEDGEAPPPTDAQDASTGRSSPARCEGCAENPRCAATLGAGRATRCPECAASSHAAQKMQCQHKKRLGCLKEDKQELGRANKHLKATVDEQLAEIDRLRARLQQVDPDFDGDFNVIVREPEVSAALQRNPRMAALLRDQERYAKLTNKRLMRWSSEYAPPSKPPIDASLLSPAFHTVRPTAALLQEALLRRRMATW</sequence>
<dbReference type="EMBL" id="HBFA01011778">
    <property type="protein sequence ID" value="CAD8659956.1"/>
    <property type="molecule type" value="Transcribed_RNA"/>
</dbReference>
<reference evidence="2" key="1">
    <citation type="submission" date="2021-01" db="EMBL/GenBank/DDBJ databases">
        <authorList>
            <person name="Corre E."/>
            <person name="Pelletier E."/>
            <person name="Niang G."/>
            <person name="Scheremetjew M."/>
            <person name="Finn R."/>
            <person name="Kale V."/>
            <person name="Holt S."/>
            <person name="Cochrane G."/>
            <person name="Meng A."/>
            <person name="Brown T."/>
            <person name="Cohen L."/>
        </authorList>
    </citation>
    <scope>NUCLEOTIDE SEQUENCE</scope>
    <source>
        <strain evidence="2">CCMP722</strain>
    </source>
</reference>
<protein>
    <submittedName>
        <fullName evidence="2">Uncharacterized protein</fullName>
    </submittedName>
</protein>
<feature type="region of interest" description="Disordered" evidence="1">
    <location>
        <begin position="1"/>
        <end position="152"/>
    </location>
</feature>
<dbReference type="AlphaFoldDB" id="A0A7S0N8B3"/>
<gene>
    <name evidence="2" type="ORF">POBO1169_LOCUS6136</name>
</gene>
<name>A0A7S0N8B3_9CHLO</name>
<accession>A0A7S0N8B3</accession>
<feature type="compositionally biased region" description="Basic and acidic residues" evidence="1">
    <location>
        <begin position="120"/>
        <end position="129"/>
    </location>
</feature>
<evidence type="ECO:0000313" key="2">
    <source>
        <dbReference type="EMBL" id="CAD8659956.1"/>
    </source>
</evidence>